<protein>
    <recommendedName>
        <fullName evidence="4">VanZ-like domain-containing protein</fullName>
    </recommendedName>
</protein>
<evidence type="ECO:0008006" key="4">
    <source>
        <dbReference type="Google" id="ProtNLM"/>
    </source>
</evidence>
<accession>A0A7G1Q7F3</accession>
<keyword evidence="3" id="KW-1185">Reference proteome</keyword>
<evidence type="ECO:0000313" key="2">
    <source>
        <dbReference type="EMBL" id="CAB1274485.1"/>
    </source>
</evidence>
<feature type="transmembrane region" description="Helical" evidence="1">
    <location>
        <begin position="49"/>
        <end position="72"/>
    </location>
</feature>
<reference evidence="2 3" key="1">
    <citation type="submission" date="2020-03" db="EMBL/GenBank/DDBJ databases">
        <authorList>
            <person name="Picone N."/>
        </authorList>
    </citation>
    <scope>NUCLEOTIDE SEQUENCE [LARGE SCALE GENOMIC DNA]</scope>
    <source>
        <strain evidence="2">NSCAC1</strain>
    </source>
</reference>
<keyword evidence="1" id="KW-0812">Transmembrane</keyword>
<keyword evidence="1" id="KW-1133">Transmembrane helix</keyword>
<dbReference type="RefSeq" id="WP_232085946.1">
    <property type="nucleotide sequence ID" value="NZ_LR778175.1"/>
</dbReference>
<feature type="transmembrane region" description="Helical" evidence="1">
    <location>
        <begin position="12"/>
        <end position="29"/>
    </location>
</feature>
<dbReference type="Proteomes" id="UP000516072">
    <property type="component" value="Chromosome"/>
</dbReference>
<dbReference type="KEGG" id="ntg:NSCAC_0193"/>
<dbReference type="AlphaFoldDB" id="A0A7G1Q7F3"/>
<proteinExistence type="predicted"/>
<dbReference type="PANTHER" id="PTHR28008:SF1">
    <property type="entry name" value="DOMAIN PROTEIN, PUTATIVE (AFU_ORTHOLOGUE AFUA_3G10980)-RELATED"/>
    <property type="match status" value="1"/>
</dbReference>
<sequence length="203" mass="24247">MTYEKNLRLLKLWRLFGWLGIAGVVWLSYIPSLPHFRVWLAHHGFFKLYIIFILLIVWLFFIRLFSQLSTYLEFFMENFKLLKLWRFLGWLGVIGIIYLSLTPSLADLNFLIAYQDKMEHFLAYGLLAWWFSQIYPTRLHLWFGIFFISLGVAIEFLQDLTGRDFEYGDMLADTLGVFSGYGLYRAAKKIRLIWVENLLLKFL</sequence>
<dbReference type="EMBL" id="LR778175">
    <property type="protein sequence ID" value="CAB1274485.1"/>
    <property type="molecule type" value="Genomic_DNA"/>
</dbReference>
<dbReference type="PANTHER" id="PTHR28008">
    <property type="entry name" value="DOMAIN PROTEIN, PUTATIVE (AFU_ORTHOLOGUE AFUA_3G10980)-RELATED"/>
    <property type="match status" value="1"/>
</dbReference>
<dbReference type="NCBIfam" id="NF037970">
    <property type="entry name" value="vanZ_1"/>
    <property type="match status" value="1"/>
</dbReference>
<feature type="transmembrane region" description="Helical" evidence="1">
    <location>
        <begin position="84"/>
        <end position="101"/>
    </location>
</feature>
<evidence type="ECO:0000256" key="1">
    <source>
        <dbReference type="SAM" id="Phobius"/>
    </source>
</evidence>
<organism evidence="2 3">
    <name type="scientific">Candidatus Nitrosacidococcus tergens</name>
    <dbReference type="NCBI Taxonomy" id="553981"/>
    <lineage>
        <taxon>Bacteria</taxon>
        <taxon>Pseudomonadati</taxon>
        <taxon>Pseudomonadota</taxon>
        <taxon>Gammaproteobacteria</taxon>
        <taxon>Chromatiales</taxon>
        <taxon>Chromatiaceae</taxon>
        <taxon>Candidatus Nitrosacidococcus</taxon>
    </lineage>
</organism>
<name>A0A7G1Q7F3_9GAMM</name>
<gene>
    <name evidence="2" type="ORF">NSCAC_0193</name>
</gene>
<feature type="transmembrane region" description="Helical" evidence="1">
    <location>
        <begin position="139"/>
        <end position="157"/>
    </location>
</feature>
<keyword evidence="1" id="KW-0472">Membrane</keyword>
<evidence type="ECO:0000313" key="3">
    <source>
        <dbReference type="Proteomes" id="UP000516072"/>
    </source>
</evidence>